<dbReference type="Gene3D" id="1.10.150.130">
    <property type="match status" value="1"/>
</dbReference>
<dbReference type="InterPro" id="IPR013762">
    <property type="entry name" value="Integrase-like_cat_sf"/>
</dbReference>
<evidence type="ECO:0000256" key="4">
    <source>
        <dbReference type="PROSITE-ProRule" id="PRU01248"/>
    </source>
</evidence>
<dbReference type="PANTHER" id="PTHR30349">
    <property type="entry name" value="PHAGE INTEGRASE-RELATED"/>
    <property type="match status" value="1"/>
</dbReference>
<dbReference type="Pfam" id="PF13102">
    <property type="entry name" value="Phage_int_SAM_5"/>
    <property type="match status" value="1"/>
</dbReference>
<keyword evidence="3" id="KW-0233">DNA recombination</keyword>
<evidence type="ECO:0000313" key="8">
    <source>
        <dbReference type="Proteomes" id="UP000092574"/>
    </source>
</evidence>
<evidence type="ECO:0000256" key="3">
    <source>
        <dbReference type="ARBA" id="ARBA00023172"/>
    </source>
</evidence>
<protein>
    <recommendedName>
        <fullName evidence="9">Integrase/recombinase XerD</fullName>
    </recommendedName>
</protein>
<dbReference type="InterPro" id="IPR044068">
    <property type="entry name" value="CB"/>
</dbReference>
<accession>A0A1C7IC51</accession>
<feature type="domain" description="Core-binding (CB)" evidence="6">
    <location>
        <begin position="3"/>
        <end position="106"/>
    </location>
</feature>
<dbReference type="AlphaFoldDB" id="A0A1C7IC51"/>
<dbReference type="PROSITE" id="PS51898">
    <property type="entry name" value="TYR_RECOMBINASE"/>
    <property type="match status" value="1"/>
</dbReference>
<organism evidence="7 8">
    <name type="scientific">Blautia pseudococcoides</name>
    <dbReference type="NCBI Taxonomy" id="1796616"/>
    <lineage>
        <taxon>Bacteria</taxon>
        <taxon>Bacillati</taxon>
        <taxon>Bacillota</taxon>
        <taxon>Clostridia</taxon>
        <taxon>Lachnospirales</taxon>
        <taxon>Lachnospiraceae</taxon>
        <taxon>Blautia</taxon>
    </lineage>
</organism>
<dbReference type="InterPro" id="IPR011010">
    <property type="entry name" value="DNA_brk_join_enz"/>
</dbReference>
<dbReference type="InterPro" id="IPR002104">
    <property type="entry name" value="Integrase_catalytic"/>
</dbReference>
<dbReference type="SUPFAM" id="SSF56349">
    <property type="entry name" value="DNA breaking-rejoining enzymes"/>
    <property type="match status" value="1"/>
</dbReference>
<keyword evidence="2 4" id="KW-0238">DNA-binding</keyword>
<dbReference type="InterPro" id="IPR010998">
    <property type="entry name" value="Integrase_recombinase_N"/>
</dbReference>
<gene>
    <name evidence="7" type="ORF">A4V09_16525</name>
</gene>
<dbReference type="EMBL" id="CP015405">
    <property type="protein sequence ID" value="ANU77221.1"/>
    <property type="molecule type" value="Genomic_DNA"/>
</dbReference>
<comment type="similarity">
    <text evidence="1">Belongs to the 'phage' integrase family.</text>
</comment>
<dbReference type="STRING" id="1796616.A4V09_16525"/>
<dbReference type="OrthoDB" id="283809at2"/>
<evidence type="ECO:0000259" key="6">
    <source>
        <dbReference type="PROSITE" id="PS51900"/>
    </source>
</evidence>
<evidence type="ECO:0000313" key="7">
    <source>
        <dbReference type="EMBL" id="ANU77221.1"/>
    </source>
</evidence>
<evidence type="ECO:0000256" key="1">
    <source>
        <dbReference type="ARBA" id="ARBA00008857"/>
    </source>
</evidence>
<reference evidence="7" key="1">
    <citation type="submission" date="2017-04" db="EMBL/GenBank/DDBJ databases">
        <title>Complete Genome Sequences of Twelve Strains of a Stable Defined Moderately Diverse Mouse Microbiota 2 (sDMDMm2).</title>
        <authorList>
            <person name="Uchimura Y."/>
            <person name="Wyss M."/>
            <person name="Brugiroux S."/>
            <person name="Limenitakis J.P."/>
            <person name="Stecher B."/>
            <person name="McCoy K.D."/>
            <person name="Macpherson A.J."/>
        </authorList>
    </citation>
    <scope>NUCLEOTIDE SEQUENCE</scope>
    <source>
        <strain evidence="7">YL58</strain>
    </source>
</reference>
<keyword evidence="8" id="KW-1185">Reference proteome</keyword>
<dbReference type="PANTHER" id="PTHR30349:SF41">
    <property type="entry name" value="INTEGRASE_RECOMBINASE PROTEIN MJ0367-RELATED"/>
    <property type="match status" value="1"/>
</dbReference>
<feature type="domain" description="Tyr recombinase" evidence="5">
    <location>
        <begin position="127"/>
        <end position="311"/>
    </location>
</feature>
<sequence length="324" mass="38255">MDINLQQAFDLFIFDRETYCNAKTVKNYKNTLSYFFDYMKETYHCEICDIKLSDVTLMDLKGYVIMLRKRDKLSSHPYKPTEHKPITNTSIRTYSIDLRTFFNFLYDNDYMENNLMKKFKLIKRETKLVLPLFADEVKEIDTLFNLKTCTGLRNYCMVHLMLDEGLRSGDVCNLRVHNINFQQNHILIFDGKGNKDRIVPLATGLKKHLHQYATIYRPYTDHDYMFCSVDGAHVPVTENTIKCLFARIRKKTEITRLKPHLLRHTFATSFILGGGDLESLRIYLGHTSYDTTQNYLHLANTYNRMGSDVYRLDKIFFKTYYSVS</sequence>
<name>A0A1C7IC51_9FIRM</name>
<dbReference type="InterPro" id="IPR025269">
    <property type="entry name" value="SAM-like_dom"/>
</dbReference>
<dbReference type="GO" id="GO:0003677">
    <property type="term" value="F:DNA binding"/>
    <property type="evidence" value="ECO:0007669"/>
    <property type="project" value="UniProtKB-UniRule"/>
</dbReference>
<dbReference type="PROSITE" id="PS51900">
    <property type="entry name" value="CB"/>
    <property type="match status" value="1"/>
</dbReference>
<evidence type="ECO:0008006" key="9">
    <source>
        <dbReference type="Google" id="ProtNLM"/>
    </source>
</evidence>
<dbReference type="InterPro" id="IPR050090">
    <property type="entry name" value="Tyrosine_recombinase_XerCD"/>
</dbReference>
<dbReference type="GO" id="GO:0015074">
    <property type="term" value="P:DNA integration"/>
    <property type="evidence" value="ECO:0007669"/>
    <property type="project" value="InterPro"/>
</dbReference>
<dbReference type="Proteomes" id="UP000092574">
    <property type="component" value="Chromosome"/>
</dbReference>
<dbReference type="RefSeq" id="WP_065543351.1">
    <property type="nucleotide sequence ID" value="NZ_CP015405.2"/>
</dbReference>
<proteinExistence type="inferred from homology"/>
<dbReference type="GO" id="GO:0006310">
    <property type="term" value="P:DNA recombination"/>
    <property type="evidence" value="ECO:0007669"/>
    <property type="project" value="UniProtKB-KW"/>
</dbReference>
<evidence type="ECO:0000259" key="5">
    <source>
        <dbReference type="PROSITE" id="PS51898"/>
    </source>
</evidence>
<dbReference type="KEGG" id="byl:A4V09_16525"/>
<dbReference type="Gene3D" id="1.10.443.10">
    <property type="entry name" value="Intergrase catalytic core"/>
    <property type="match status" value="1"/>
</dbReference>
<evidence type="ECO:0000256" key="2">
    <source>
        <dbReference type="ARBA" id="ARBA00023125"/>
    </source>
</evidence>
<dbReference type="Pfam" id="PF00589">
    <property type="entry name" value="Phage_integrase"/>
    <property type="match status" value="1"/>
</dbReference>